<feature type="transmembrane region" description="Helical" evidence="9">
    <location>
        <begin position="113"/>
        <end position="131"/>
    </location>
</feature>
<evidence type="ECO:0000256" key="1">
    <source>
        <dbReference type="ARBA" id="ARBA00004141"/>
    </source>
</evidence>
<evidence type="ECO:0000256" key="6">
    <source>
        <dbReference type="ARBA" id="ARBA00038347"/>
    </source>
</evidence>
<dbReference type="FunCoup" id="H2B0S7">
    <property type="interactions" value="72"/>
</dbReference>
<keyword evidence="12" id="KW-1185">Reference proteome</keyword>
<feature type="transmembrane region" description="Helical" evidence="9">
    <location>
        <begin position="518"/>
        <end position="538"/>
    </location>
</feature>
<dbReference type="Pfam" id="PF07690">
    <property type="entry name" value="MFS_1"/>
    <property type="match status" value="1"/>
</dbReference>
<feature type="transmembrane region" description="Helical" evidence="9">
    <location>
        <begin position="167"/>
        <end position="189"/>
    </location>
</feature>
<dbReference type="InterPro" id="IPR011701">
    <property type="entry name" value="MFS"/>
</dbReference>
<protein>
    <recommendedName>
        <fullName evidence="10">Major facilitator superfamily (MFS) profile domain-containing protein</fullName>
    </recommendedName>
</protein>
<feature type="region of interest" description="Disordered" evidence="8">
    <location>
        <begin position="1"/>
        <end position="63"/>
    </location>
</feature>
<evidence type="ECO:0000256" key="4">
    <source>
        <dbReference type="ARBA" id="ARBA00022989"/>
    </source>
</evidence>
<dbReference type="GeneID" id="13883877"/>
<evidence type="ECO:0000256" key="8">
    <source>
        <dbReference type="SAM" id="MobiDB-lite"/>
    </source>
</evidence>
<dbReference type="HOGENOM" id="CLU_008455_8_4_1"/>
<dbReference type="RefSeq" id="XP_003959362.1">
    <property type="nucleotide sequence ID" value="XM_003959313.1"/>
</dbReference>
<keyword evidence="3 9" id="KW-0812">Transmembrane</keyword>
<evidence type="ECO:0000256" key="9">
    <source>
        <dbReference type="SAM" id="Phobius"/>
    </source>
</evidence>
<accession>H2B0S7</accession>
<comment type="similarity">
    <text evidence="6">Belongs to the major facilitator superfamily. CAR1 family.</text>
</comment>
<feature type="compositionally biased region" description="Polar residues" evidence="8">
    <location>
        <begin position="20"/>
        <end position="35"/>
    </location>
</feature>
<dbReference type="SUPFAM" id="SSF103473">
    <property type="entry name" value="MFS general substrate transporter"/>
    <property type="match status" value="1"/>
</dbReference>
<dbReference type="PROSITE" id="PS50850">
    <property type="entry name" value="MFS"/>
    <property type="match status" value="1"/>
</dbReference>
<dbReference type="PANTHER" id="PTHR23502">
    <property type="entry name" value="MAJOR FACILITATOR SUPERFAMILY"/>
    <property type="match status" value="1"/>
</dbReference>
<dbReference type="OrthoDB" id="440553at2759"/>
<dbReference type="Proteomes" id="UP000005220">
    <property type="component" value="Chromosome 10"/>
</dbReference>
<feature type="coiled-coil region" evidence="7">
    <location>
        <begin position="542"/>
        <end position="569"/>
    </location>
</feature>
<organism evidence="11 12">
    <name type="scientific">Kazachstania africana (strain ATCC 22294 / BCRC 22015 / CBS 2517 / CECT 1963 / NBRC 1671 / NRRL Y-8276)</name>
    <name type="common">Yeast</name>
    <name type="synonym">Kluyveromyces africanus</name>
    <dbReference type="NCBI Taxonomy" id="1071382"/>
    <lineage>
        <taxon>Eukaryota</taxon>
        <taxon>Fungi</taxon>
        <taxon>Dikarya</taxon>
        <taxon>Ascomycota</taxon>
        <taxon>Saccharomycotina</taxon>
        <taxon>Saccharomycetes</taxon>
        <taxon>Saccharomycetales</taxon>
        <taxon>Saccharomycetaceae</taxon>
        <taxon>Kazachstania</taxon>
    </lineage>
</organism>
<dbReference type="GO" id="GO:0022857">
    <property type="term" value="F:transmembrane transporter activity"/>
    <property type="evidence" value="ECO:0007669"/>
    <property type="project" value="InterPro"/>
</dbReference>
<feature type="compositionally biased region" description="Basic and acidic residues" evidence="8">
    <location>
        <begin position="1"/>
        <end position="13"/>
    </location>
</feature>
<dbReference type="AlphaFoldDB" id="H2B0S7"/>
<dbReference type="InterPro" id="IPR036259">
    <property type="entry name" value="MFS_trans_sf"/>
</dbReference>
<dbReference type="CDD" id="cd17323">
    <property type="entry name" value="MFS_Tpo1_MDR_like"/>
    <property type="match status" value="1"/>
</dbReference>
<feature type="transmembrane region" description="Helical" evidence="9">
    <location>
        <begin position="143"/>
        <end position="161"/>
    </location>
</feature>
<keyword evidence="5 9" id="KW-0472">Membrane</keyword>
<dbReference type="GO" id="GO:0042908">
    <property type="term" value="P:xenobiotic transport"/>
    <property type="evidence" value="ECO:0007669"/>
    <property type="project" value="UniProtKB-ARBA"/>
</dbReference>
<proteinExistence type="inferred from homology"/>
<evidence type="ECO:0000313" key="12">
    <source>
        <dbReference type="Proteomes" id="UP000005220"/>
    </source>
</evidence>
<evidence type="ECO:0000256" key="5">
    <source>
        <dbReference type="ARBA" id="ARBA00023136"/>
    </source>
</evidence>
<comment type="subcellular location">
    <subcellularLocation>
        <location evidence="1">Membrane</location>
        <topology evidence="1">Multi-pass membrane protein</topology>
    </subcellularLocation>
</comment>
<dbReference type="Gene3D" id="1.20.1250.20">
    <property type="entry name" value="MFS general substrate transporter like domains"/>
    <property type="match status" value="1"/>
</dbReference>
<sequence length="570" mass="63099">MQEVTEFHDKESFTLEGENVTGTSFSSPTTNTPRSSFDHKIDEGESSEPFTDDKSNTEPEDVPVPYTRFGPRAKFGLVMQCAFTGFFSSIAGAIYYPVLTVIEKKFSITEEQVNITVVVYFIFQGLSPSLMGGLADSLGRRPVVLWSVVIYFGACIGLALSQNYTQIIILRCLQAAGISPVIAINSGIMGDVTTKAERGGYVGYVAGFQILGSALGALIGAALSSRWDWRAIFWFLAIGSGACALVSFFVLPETKRTVVGNGSIRPKPVFNRAPILLLPSFQKYLHLDSPDYDSMEPKVKINLLAPFSILKIPEIDLILFCAALQFALYTVHQTALSTVLSKDYGLSVMHIGLCYLPTGICTLLSVVTSGRYLNWAYRRRVNAHNKWLKQKEIELLETHKNDAKKVKDILETDPYYAFNLFRARLQPAFVTLVISSSSFIAFGWCLKVKAPLAAVLVTSGFASLFSNCILTFSTTLIVDLFPSKASTGTSCLNLFRCLLSAIYIACLSKMAIKMTYGGAFTFFGSLTGLSSFLLFIPMRKGKQITLRRRQEEQQAMEQYKREREKAMVKV</sequence>
<keyword evidence="2" id="KW-0813">Transport</keyword>
<name>H2B0S7_KAZAF</name>
<evidence type="ECO:0000256" key="7">
    <source>
        <dbReference type="SAM" id="Coils"/>
    </source>
</evidence>
<dbReference type="GO" id="GO:0140115">
    <property type="term" value="P:export across plasma membrane"/>
    <property type="evidence" value="ECO:0007669"/>
    <property type="project" value="UniProtKB-ARBA"/>
</dbReference>
<evidence type="ECO:0000256" key="3">
    <source>
        <dbReference type="ARBA" id="ARBA00022692"/>
    </source>
</evidence>
<dbReference type="PROSITE" id="PS00216">
    <property type="entry name" value="SUGAR_TRANSPORT_1"/>
    <property type="match status" value="1"/>
</dbReference>
<evidence type="ECO:0000259" key="10">
    <source>
        <dbReference type="PROSITE" id="PS50850"/>
    </source>
</evidence>
<keyword evidence="4 9" id="KW-1133">Transmembrane helix</keyword>
<dbReference type="InParanoid" id="H2B0S7"/>
<dbReference type="InterPro" id="IPR020846">
    <property type="entry name" value="MFS_dom"/>
</dbReference>
<dbReference type="eggNOG" id="KOG0255">
    <property type="taxonomic scope" value="Eukaryota"/>
</dbReference>
<keyword evidence="7" id="KW-0175">Coiled coil</keyword>
<reference evidence="11 12" key="1">
    <citation type="journal article" date="2011" name="Proc. Natl. Acad. Sci. U.S.A.">
        <title>Evolutionary erosion of yeast sex chromosomes by mating-type switching accidents.</title>
        <authorList>
            <person name="Gordon J.L."/>
            <person name="Armisen D."/>
            <person name="Proux-Wera E."/>
            <person name="Oheigeartaigh S.S."/>
            <person name="Byrne K.P."/>
            <person name="Wolfe K.H."/>
        </authorList>
    </citation>
    <scope>NUCLEOTIDE SEQUENCE [LARGE SCALE GENOMIC DNA]</scope>
    <source>
        <strain evidence="12">ATCC 22294 / BCRC 22015 / CBS 2517 / CECT 1963 / NBRC 1671 / NRRL Y-8276</strain>
    </source>
</reference>
<feature type="transmembrane region" description="Helical" evidence="9">
    <location>
        <begin position="428"/>
        <end position="446"/>
    </location>
</feature>
<dbReference type="EMBL" id="HE650830">
    <property type="protein sequence ID" value="CCF60227.1"/>
    <property type="molecule type" value="Genomic_DNA"/>
</dbReference>
<dbReference type="GO" id="GO:0005886">
    <property type="term" value="C:plasma membrane"/>
    <property type="evidence" value="ECO:0007669"/>
    <property type="project" value="UniProtKB-ARBA"/>
</dbReference>
<feature type="transmembrane region" description="Helical" evidence="9">
    <location>
        <begin position="77"/>
        <end position="98"/>
    </location>
</feature>
<feature type="transmembrane region" description="Helical" evidence="9">
    <location>
        <begin position="493"/>
        <end position="512"/>
    </location>
</feature>
<gene>
    <name evidence="11" type="primary">KAFR0J01620</name>
    <name evidence="11" type="ORF">KAFR_0J01620</name>
</gene>
<dbReference type="KEGG" id="kaf:KAFR_0J01620"/>
<feature type="transmembrane region" description="Helical" evidence="9">
    <location>
        <begin position="231"/>
        <end position="251"/>
    </location>
</feature>
<feature type="transmembrane region" description="Helical" evidence="9">
    <location>
        <begin position="452"/>
        <end position="481"/>
    </location>
</feature>
<feature type="domain" description="Major facilitator superfamily (MFS) profile" evidence="10">
    <location>
        <begin position="77"/>
        <end position="542"/>
    </location>
</feature>
<feature type="transmembrane region" description="Helical" evidence="9">
    <location>
        <begin position="317"/>
        <end position="336"/>
    </location>
</feature>
<feature type="transmembrane region" description="Helical" evidence="9">
    <location>
        <begin position="348"/>
        <end position="370"/>
    </location>
</feature>
<evidence type="ECO:0000313" key="11">
    <source>
        <dbReference type="EMBL" id="CCF60227.1"/>
    </source>
</evidence>
<evidence type="ECO:0000256" key="2">
    <source>
        <dbReference type="ARBA" id="ARBA00022448"/>
    </source>
</evidence>
<feature type="transmembrane region" description="Helical" evidence="9">
    <location>
        <begin position="201"/>
        <end position="225"/>
    </location>
</feature>
<dbReference type="PANTHER" id="PTHR23502:SF51">
    <property type="entry name" value="QUINIDINE RESISTANCE PROTEIN 1-RELATED"/>
    <property type="match status" value="1"/>
</dbReference>
<dbReference type="InterPro" id="IPR005829">
    <property type="entry name" value="Sugar_transporter_CS"/>
</dbReference>